<sequence>MNLTRRLLLAGGLAGLTAACESAKIDLPESSGASLTRPGAKLDRQQAVNLVNSFRRSNGAGALTLDSHLSTLAEEQARTMASAGRLSHEVGGDLPSRLRRGGYRFATAGENIAAGQDTLVDVFGAWRASPGHRSVMLSPEATRMGIAAVQAPNSAYKIFWAMIVARPPEA</sequence>
<dbReference type="InterPro" id="IPR014044">
    <property type="entry name" value="CAP_dom"/>
</dbReference>
<name>A0A348G5I9_9HYPH</name>
<dbReference type="InterPro" id="IPR035940">
    <property type="entry name" value="CAP_sf"/>
</dbReference>
<dbReference type="OrthoDB" id="7852865at2"/>
<dbReference type="SUPFAM" id="SSF55797">
    <property type="entry name" value="PR-1-like"/>
    <property type="match status" value="1"/>
</dbReference>
<dbReference type="Proteomes" id="UP000266934">
    <property type="component" value="Chromosome"/>
</dbReference>
<evidence type="ECO:0000313" key="3">
    <source>
        <dbReference type="Proteomes" id="UP000266934"/>
    </source>
</evidence>
<dbReference type="Gene3D" id="3.40.33.10">
    <property type="entry name" value="CAP"/>
    <property type="match status" value="1"/>
</dbReference>
<keyword evidence="3" id="KW-1185">Reference proteome</keyword>
<evidence type="ECO:0000313" key="2">
    <source>
        <dbReference type="EMBL" id="BBF94822.1"/>
    </source>
</evidence>
<dbReference type="PANTHER" id="PTHR31157:SF1">
    <property type="entry name" value="SCP DOMAIN-CONTAINING PROTEIN"/>
    <property type="match status" value="1"/>
</dbReference>
<dbReference type="AlphaFoldDB" id="A0A348G5I9"/>
<protein>
    <recommendedName>
        <fullName evidence="1">SCP domain-containing protein</fullName>
    </recommendedName>
</protein>
<gene>
    <name evidence="2" type="ORF">BLTE_35070</name>
</gene>
<dbReference type="PROSITE" id="PS51257">
    <property type="entry name" value="PROKAR_LIPOPROTEIN"/>
    <property type="match status" value="1"/>
</dbReference>
<dbReference type="KEGG" id="blag:BLTE_35070"/>
<dbReference type="EMBL" id="AP018907">
    <property type="protein sequence ID" value="BBF94822.1"/>
    <property type="molecule type" value="Genomic_DNA"/>
</dbReference>
<dbReference type="PANTHER" id="PTHR31157">
    <property type="entry name" value="SCP DOMAIN-CONTAINING PROTEIN"/>
    <property type="match status" value="1"/>
</dbReference>
<evidence type="ECO:0000259" key="1">
    <source>
        <dbReference type="Pfam" id="PF00188"/>
    </source>
</evidence>
<dbReference type="CDD" id="cd05379">
    <property type="entry name" value="CAP_bacterial"/>
    <property type="match status" value="1"/>
</dbReference>
<reference evidence="2 3" key="1">
    <citation type="submission" date="2018-08" db="EMBL/GenBank/DDBJ databases">
        <title>Complete genome sequencing of Blastochloris tepida GI.</title>
        <authorList>
            <person name="Tsukatani Y."/>
            <person name="Mori H."/>
        </authorList>
    </citation>
    <scope>NUCLEOTIDE SEQUENCE [LARGE SCALE GENOMIC DNA]</scope>
    <source>
        <strain evidence="2 3">GI</strain>
    </source>
</reference>
<dbReference type="RefSeq" id="WP_126401876.1">
    <property type="nucleotide sequence ID" value="NZ_AP018907.1"/>
</dbReference>
<organism evidence="2 3">
    <name type="scientific">Blastochloris tepida</name>
    <dbReference type="NCBI Taxonomy" id="2233851"/>
    <lineage>
        <taxon>Bacteria</taxon>
        <taxon>Pseudomonadati</taxon>
        <taxon>Pseudomonadota</taxon>
        <taxon>Alphaproteobacteria</taxon>
        <taxon>Hyphomicrobiales</taxon>
        <taxon>Blastochloridaceae</taxon>
        <taxon>Blastochloris</taxon>
    </lineage>
</organism>
<feature type="domain" description="SCP" evidence="1">
    <location>
        <begin position="48"/>
        <end position="161"/>
    </location>
</feature>
<proteinExistence type="predicted"/>
<dbReference type="Pfam" id="PF00188">
    <property type="entry name" value="CAP"/>
    <property type="match status" value="1"/>
</dbReference>
<accession>A0A348G5I9</accession>